<dbReference type="CDD" id="cd00202">
    <property type="entry name" value="ZnF_GATA"/>
    <property type="match status" value="1"/>
</dbReference>
<keyword evidence="2" id="KW-0479">Metal-binding</keyword>
<dbReference type="SMART" id="SM00401">
    <property type="entry name" value="ZnF_GATA"/>
    <property type="match status" value="1"/>
</dbReference>
<dbReference type="GO" id="GO:0000978">
    <property type="term" value="F:RNA polymerase II cis-regulatory region sequence-specific DNA binding"/>
    <property type="evidence" value="ECO:0007669"/>
    <property type="project" value="TreeGrafter"/>
</dbReference>
<dbReference type="VEuPathDB" id="MicrosporidiaDB:EHP00_703"/>
<proteinExistence type="predicted"/>
<sequence>MGANNLRESSSDYHFDNTKLNLQKTVFDKEEMQKGLDENSTQFVDQLKSVCNKDLLKEKNTKQSGNYTQMHELFFNDEMERIETTVENNNVFYDHPKSVFDLKTVKNDSDKKIFQKQIFDDKNPCHKNMKEKKSSENTKDADNLNAYENYASYDDEAFYKMQARMSNDPHLFYTNKDGSYPQHNMYATYLEGGQEQDFMLSRNYYQQQLSPRKKGKQAARKKPKIRICSNCKTTSTPSWRRGGNGRMLLCNACGLYLKLHGRNRPFAVNSEGKTKALKSTRTEVYCIVCNAQGDATNMIATTSGTACINCSAYFNRQILENNIVIDPTQNYTANYNFQENFNMPVNTQYAAFYDNSQSEIYAVDNSVQPEYVDPMSFYQQGNVEESAHGENYHVFYGEDNEKEDNKAHEKK</sequence>
<dbReference type="GO" id="GO:0045944">
    <property type="term" value="P:positive regulation of transcription by RNA polymerase II"/>
    <property type="evidence" value="ECO:0007669"/>
    <property type="project" value="TreeGrafter"/>
</dbReference>
<dbReference type="GO" id="GO:0000122">
    <property type="term" value="P:negative regulation of transcription by RNA polymerase II"/>
    <property type="evidence" value="ECO:0007669"/>
    <property type="project" value="TreeGrafter"/>
</dbReference>
<dbReference type="InterPro" id="IPR039355">
    <property type="entry name" value="Transcription_factor_GATA"/>
</dbReference>
<dbReference type="STRING" id="646526.A0A1W0E3S1"/>
<reference evidence="8 9" key="1">
    <citation type="journal article" date="2017" name="Environ. Microbiol.">
        <title>Decay of the glycolytic pathway and adaptation to intranuclear parasitism within Enterocytozoonidae microsporidia.</title>
        <authorList>
            <person name="Wiredu Boakye D."/>
            <person name="Jaroenlak P."/>
            <person name="Prachumwat A."/>
            <person name="Williams T.A."/>
            <person name="Bateman K.S."/>
            <person name="Itsathitphaisarn O."/>
            <person name="Sritunyalucksana K."/>
            <person name="Paszkiewicz K.H."/>
            <person name="Moore K.A."/>
            <person name="Stentiford G.D."/>
            <person name="Williams B.A."/>
        </authorList>
    </citation>
    <scope>NUCLEOTIDE SEQUENCE [LARGE SCALE GENOMIC DNA]</scope>
    <source>
        <strain evidence="8 9">TH1</strain>
    </source>
</reference>
<dbReference type="OrthoDB" id="515401at2759"/>
<gene>
    <name evidence="8" type="primary">asd-4</name>
    <name evidence="8" type="ORF">EHP00_703</name>
</gene>
<evidence type="ECO:0000256" key="2">
    <source>
        <dbReference type="ARBA" id="ARBA00022723"/>
    </source>
</evidence>
<dbReference type="PROSITE" id="PS50114">
    <property type="entry name" value="GATA_ZN_FINGER_2"/>
    <property type="match status" value="1"/>
</dbReference>
<dbReference type="Gene3D" id="3.30.50.10">
    <property type="entry name" value="Erythroid Transcription Factor GATA-1, subunit A"/>
    <property type="match status" value="1"/>
</dbReference>
<dbReference type="InterPro" id="IPR000679">
    <property type="entry name" value="Znf_GATA"/>
</dbReference>
<dbReference type="GO" id="GO:0000981">
    <property type="term" value="F:DNA-binding transcription factor activity, RNA polymerase II-specific"/>
    <property type="evidence" value="ECO:0007669"/>
    <property type="project" value="TreeGrafter"/>
</dbReference>
<evidence type="ECO:0000259" key="7">
    <source>
        <dbReference type="PROSITE" id="PS50114"/>
    </source>
</evidence>
<protein>
    <submittedName>
        <fullName evidence="8">Asd-4</fullName>
    </submittedName>
</protein>
<dbReference type="InterPro" id="IPR013088">
    <property type="entry name" value="Znf_NHR/GATA"/>
</dbReference>
<name>A0A1W0E3S1_9MICR</name>
<evidence type="ECO:0000256" key="1">
    <source>
        <dbReference type="ARBA" id="ARBA00004123"/>
    </source>
</evidence>
<dbReference type="AlphaFoldDB" id="A0A1W0E3S1"/>
<keyword evidence="9" id="KW-1185">Reference proteome</keyword>
<evidence type="ECO:0000313" key="8">
    <source>
        <dbReference type="EMBL" id="OQS53881.1"/>
    </source>
</evidence>
<evidence type="ECO:0000256" key="3">
    <source>
        <dbReference type="ARBA" id="ARBA00022771"/>
    </source>
</evidence>
<dbReference type="SUPFAM" id="SSF57716">
    <property type="entry name" value="Glucocorticoid receptor-like (DNA-binding domain)"/>
    <property type="match status" value="1"/>
</dbReference>
<evidence type="ECO:0000313" key="9">
    <source>
        <dbReference type="Proteomes" id="UP000192758"/>
    </source>
</evidence>
<feature type="domain" description="GATA-type" evidence="7">
    <location>
        <begin position="228"/>
        <end position="281"/>
    </location>
</feature>
<dbReference type="Pfam" id="PF00320">
    <property type="entry name" value="GATA"/>
    <property type="match status" value="1"/>
</dbReference>
<evidence type="ECO:0000256" key="4">
    <source>
        <dbReference type="ARBA" id="ARBA00022833"/>
    </source>
</evidence>
<keyword evidence="5" id="KW-0539">Nucleus</keyword>
<dbReference type="PANTHER" id="PTHR10071">
    <property type="entry name" value="TRANSCRIPTION FACTOR GATA FAMILY MEMBER"/>
    <property type="match status" value="1"/>
</dbReference>
<dbReference type="PANTHER" id="PTHR10071:SF281">
    <property type="entry name" value="BOX A-BINDING FACTOR-RELATED"/>
    <property type="match status" value="1"/>
</dbReference>
<evidence type="ECO:0000256" key="6">
    <source>
        <dbReference type="PROSITE-ProRule" id="PRU00094"/>
    </source>
</evidence>
<dbReference type="GO" id="GO:0008270">
    <property type="term" value="F:zinc ion binding"/>
    <property type="evidence" value="ECO:0007669"/>
    <property type="project" value="UniProtKB-KW"/>
</dbReference>
<evidence type="ECO:0000256" key="5">
    <source>
        <dbReference type="ARBA" id="ARBA00023242"/>
    </source>
</evidence>
<comment type="subcellular location">
    <subcellularLocation>
        <location evidence="1">Nucleus</location>
    </subcellularLocation>
</comment>
<dbReference type="EMBL" id="MNPJ01000024">
    <property type="protein sequence ID" value="OQS53881.1"/>
    <property type="molecule type" value="Genomic_DNA"/>
</dbReference>
<organism evidence="8 9">
    <name type="scientific">Ecytonucleospora hepatopenaei</name>
    <dbReference type="NCBI Taxonomy" id="646526"/>
    <lineage>
        <taxon>Eukaryota</taxon>
        <taxon>Fungi</taxon>
        <taxon>Fungi incertae sedis</taxon>
        <taxon>Microsporidia</taxon>
        <taxon>Enterocytozoonidae</taxon>
        <taxon>Ecytonucleospora</taxon>
    </lineage>
</organism>
<dbReference type="GO" id="GO:0005634">
    <property type="term" value="C:nucleus"/>
    <property type="evidence" value="ECO:0007669"/>
    <property type="project" value="UniProtKB-SubCell"/>
</dbReference>
<keyword evidence="3 6" id="KW-0863">Zinc-finger</keyword>
<dbReference type="Proteomes" id="UP000192758">
    <property type="component" value="Unassembled WGS sequence"/>
</dbReference>
<dbReference type="PROSITE" id="PS00344">
    <property type="entry name" value="GATA_ZN_FINGER_1"/>
    <property type="match status" value="1"/>
</dbReference>
<comment type="caution">
    <text evidence="8">The sequence shown here is derived from an EMBL/GenBank/DDBJ whole genome shotgun (WGS) entry which is preliminary data.</text>
</comment>
<accession>A0A1W0E3S1</accession>
<keyword evidence="4" id="KW-0862">Zinc</keyword>